<dbReference type="Proteomes" id="UP000199501">
    <property type="component" value="Unassembled WGS sequence"/>
</dbReference>
<evidence type="ECO:0000313" key="1">
    <source>
        <dbReference type="EMBL" id="SDD97174.1"/>
    </source>
</evidence>
<dbReference type="AlphaFoldDB" id="A0A1G6Z332"/>
<accession>A0A1G6Z332</accession>
<gene>
    <name evidence="1" type="ORF">SAMN05216174_12538</name>
</gene>
<dbReference type="EMBL" id="FMZZ01000025">
    <property type="protein sequence ID" value="SDD97174.1"/>
    <property type="molecule type" value="Genomic_DNA"/>
</dbReference>
<sequence length="550" mass="58474">MRGPPAEAITVANVPTDSARWDTFRWKRTVLAVARTMTSAIRLLEALSVFAGDPRVRVVFTVDPGSEFSLGVAEHLRSLPARVEPWKTARTMDCDLVITASEKVNVPHAGYVPLIVVPHGIGFHKIVPDADGPEDRLSGLVTPEVLRRGRVSLLVTHPDQESQLAAVSQATVGLTVLGGDTSYDGLLASLPHRDRYRRALGVADHQRLVLASSTWRGQSLVSGQEHLLERLLGELPADDYRVAAVVHPNVWTQHGAAEVRRILDPALRAGLLLIDPTAGWHGTLVAADAVIGDHGSVSLYAAAIGKPLVLGAFGAGEVVPGTPLAELGRTAPALDHGEPLRPQLDKLIATHLPPSGLAERLFARPGEAACLLRRLCYQRIGLPEPAHEPPTLAMPEPRPDVTPVSSYQVAGRLTAPRTVTLDRFPAAVRAYRAAPHPDESRHLAVGLGERNVRLFNDAAVIVASHGPVDLPWLAETLARYPFSRLTAGPTLTGCAVALRGGGKLLADGAEADPAAVGSALYTLLVAGEDPEGPLTVRMGATESVVTVRRG</sequence>
<name>A0A1G6Z332_9PSEU</name>
<protein>
    <recommendedName>
        <fullName evidence="3">CDP-Glycerol:Poly(Glycerophosphate) glycerophosphotransferase</fullName>
    </recommendedName>
</protein>
<dbReference type="STRING" id="1271860.SAMN05216174_12538"/>
<dbReference type="Gene3D" id="3.40.50.12580">
    <property type="match status" value="1"/>
</dbReference>
<reference evidence="2" key="1">
    <citation type="submission" date="2016-10" db="EMBL/GenBank/DDBJ databases">
        <authorList>
            <person name="Varghese N."/>
            <person name="Submissions S."/>
        </authorList>
    </citation>
    <scope>NUCLEOTIDE SEQUENCE [LARGE SCALE GENOMIC DNA]</scope>
    <source>
        <strain evidence="2">IBRC-M 10403</strain>
    </source>
</reference>
<dbReference type="InterPro" id="IPR043148">
    <property type="entry name" value="TagF_C"/>
</dbReference>
<proteinExistence type="predicted"/>
<organism evidence="1 2">
    <name type="scientific">Actinokineospora iranica</name>
    <dbReference type="NCBI Taxonomy" id="1271860"/>
    <lineage>
        <taxon>Bacteria</taxon>
        <taxon>Bacillati</taxon>
        <taxon>Actinomycetota</taxon>
        <taxon>Actinomycetes</taxon>
        <taxon>Pseudonocardiales</taxon>
        <taxon>Pseudonocardiaceae</taxon>
        <taxon>Actinokineospora</taxon>
    </lineage>
</organism>
<evidence type="ECO:0008006" key="3">
    <source>
        <dbReference type="Google" id="ProtNLM"/>
    </source>
</evidence>
<keyword evidence="2" id="KW-1185">Reference proteome</keyword>
<evidence type="ECO:0000313" key="2">
    <source>
        <dbReference type="Proteomes" id="UP000199501"/>
    </source>
</evidence>
<dbReference type="SUPFAM" id="SSF53756">
    <property type="entry name" value="UDP-Glycosyltransferase/glycogen phosphorylase"/>
    <property type="match status" value="1"/>
</dbReference>